<gene>
    <name evidence="1" type="ORF">B0T19DRAFT_229633</name>
</gene>
<evidence type="ECO:0000313" key="2">
    <source>
        <dbReference type="Proteomes" id="UP001286456"/>
    </source>
</evidence>
<dbReference type="EMBL" id="JAUEPO010000004">
    <property type="protein sequence ID" value="KAK3324400.1"/>
    <property type="molecule type" value="Genomic_DNA"/>
</dbReference>
<dbReference type="Proteomes" id="UP001286456">
    <property type="component" value="Unassembled WGS sequence"/>
</dbReference>
<comment type="caution">
    <text evidence="1">The sequence shown here is derived from an EMBL/GenBank/DDBJ whole genome shotgun (WGS) entry which is preliminary data.</text>
</comment>
<keyword evidence="2" id="KW-1185">Reference proteome</keyword>
<sequence>MAALRPAEKHDEALYLRVIASPQSATRAERNFIRQLPSPEEEDQMCVAKTGFTHAELEAKALATPDDLTFVEAKIVDSGILYDAFDGIGFDERQKRYTLRYMQPSPLQALQNKATDAMYEARSEDEKKAAYSAFKIWSALEKIESNKQREIWRQHAAARRLETGTHWMKTTAKGLEEDGAECWGFVVFRTGCYGTSEDGDAAWQRFRDYFDKLAKASVLHWNSGPLLWPKFRAVFVEDQALDGASNKQLRERFREMRNGRNGGDYLPNGIRTSCFLVADRAVIKSEAAQAPYVPRYVGSVGQVHIRPEDPVVYIRAIDPDYGVEEKPDVEEHAEMAGFQGEATVALPRVFDWLHWVCFNAERGDGIPGVDQRRGWLTIYEQTQVPEAWERNWDPSGGLAYAQIRMPPPPNFLGRLRPHAPSVGSS</sequence>
<accession>A0AAE0IFX5</accession>
<name>A0AAE0IFX5_9PEZI</name>
<evidence type="ECO:0000313" key="1">
    <source>
        <dbReference type="EMBL" id="KAK3324400.1"/>
    </source>
</evidence>
<proteinExistence type="predicted"/>
<reference evidence="1" key="1">
    <citation type="journal article" date="2023" name="Mol. Phylogenet. Evol.">
        <title>Genome-scale phylogeny and comparative genomics of the fungal order Sordariales.</title>
        <authorList>
            <person name="Hensen N."/>
            <person name="Bonometti L."/>
            <person name="Westerberg I."/>
            <person name="Brannstrom I.O."/>
            <person name="Guillou S."/>
            <person name="Cros-Aarteil S."/>
            <person name="Calhoun S."/>
            <person name="Haridas S."/>
            <person name="Kuo A."/>
            <person name="Mondo S."/>
            <person name="Pangilinan J."/>
            <person name="Riley R."/>
            <person name="LaButti K."/>
            <person name="Andreopoulos B."/>
            <person name="Lipzen A."/>
            <person name="Chen C."/>
            <person name="Yan M."/>
            <person name="Daum C."/>
            <person name="Ng V."/>
            <person name="Clum A."/>
            <person name="Steindorff A."/>
            <person name="Ohm R.A."/>
            <person name="Martin F."/>
            <person name="Silar P."/>
            <person name="Natvig D.O."/>
            <person name="Lalanne C."/>
            <person name="Gautier V."/>
            <person name="Ament-Velasquez S.L."/>
            <person name="Kruys A."/>
            <person name="Hutchinson M.I."/>
            <person name="Powell A.J."/>
            <person name="Barry K."/>
            <person name="Miller A.N."/>
            <person name="Grigoriev I.V."/>
            <person name="Debuchy R."/>
            <person name="Gladieux P."/>
            <person name="Hiltunen Thoren M."/>
            <person name="Johannesson H."/>
        </authorList>
    </citation>
    <scope>NUCLEOTIDE SEQUENCE</scope>
    <source>
        <strain evidence="1">SMH4131-1</strain>
    </source>
</reference>
<protein>
    <submittedName>
        <fullName evidence="1">Uncharacterized protein</fullName>
    </submittedName>
</protein>
<reference evidence="1" key="2">
    <citation type="submission" date="2023-06" db="EMBL/GenBank/DDBJ databases">
        <authorList>
            <consortium name="Lawrence Berkeley National Laboratory"/>
            <person name="Haridas S."/>
            <person name="Hensen N."/>
            <person name="Bonometti L."/>
            <person name="Westerberg I."/>
            <person name="Brannstrom I.O."/>
            <person name="Guillou S."/>
            <person name="Cros-Aarteil S."/>
            <person name="Calhoun S."/>
            <person name="Kuo A."/>
            <person name="Mondo S."/>
            <person name="Pangilinan J."/>
            <person name="Riley R."/>
            <person name="Labutti K."/>
            <person name="Andreopoulos B."/>
            <person name="Lipzen A."/>
            <person name="Chen C."/>
            <person name="Yanf M."/>
            <person name="Daum C."/>
            <person name="Ng V."/>
            <person name="Clum A."/>
            <person name="Steindorff A."/>
            <person name="Ohm R."/>
            <person name="Martin F."/>
            <person name="Silar P."/>
            <person name="Natvig D."/>
            <person name="Lalanne C."/>
            <person name="Gautier V."/>
            <person name="Ament-Velasquez S.L."/>
            <person name="Kruys A."/>
            <person name="Hutchinson M.I."/>
            <person name="Powell A.J."/>
            <person name="Barry K."/>
            <person name="Miller A.N."/>
            <person name="Grigoriev I.V."/>
            <person name="Debuchy R."/>
            <person name="Gladieux P."/>
            <person name="Thoren M.H."/>
            <person name="Johannesson H."/>
        </authorList>
    </citation>
    <scope>NUCLEOTIDE SEQUENCE</scope>
    <source>
        <strain evidence="1">SMH4131-1</strain>
    </source>
</reference>
<dbReference type="AlphaFoldDB" id="A0AAE0IFX5"/>
<organism evidence="1 2">
    <name type="scientific">Cercophora scortea</name>
    <dbReference type="NCBI Taxonomy" id="314031"/>
    <lineage>
        <taxon>Eukaryota</taxon>
        <taxon>Fungi</taxon>
        <taxon>Dikarya</taxon>
        <taxon>Ascomycota</taxon>
        <taxon>Pezizomycotina</taxon>
        <taxon>Sordariomycetes</taxon>
        <taxon>Sordariomycetidae</taxon>
        <taxon>Sordariales</taxon>
        <taxon>Lasiosphaeriaceae</taxon>
        <taxon>Cercophora</taxon>
    </lineage>
</organism>